<gene>
    <name evidence="5" type="ORF">Tsubulata_000921</name>
</gene>
<dbReference type="AlphaFoldDB" id="A0A9Q0G369"/>
<sequence>MALSSFPLSRVPWFGGLRNYKLPPLLLGLSKTPPQNSTLQTVRGCIKASSTQYQTSPPPPPPPERLDNHHHHHHHNHNRRWRPLCLYHTQGRCTKVDDTVHLEKFNHDCASEFPVKAGADLLPQDFDFFLVLDLEGKVEILEFPVLMIDSKTLGVVDLFHRFVRPTAMTQHRIDEYIRNKYGKLGLDRVWHDTALPFNEVLQQFESWLIQHNLWSEKRDGRLTQAAFVTCCDVDILYPSRMMYFFRTGVSGNWDVKTQVPRQCEAKGMRSMMEQLKIPMMGGHHLGIDDTKNIARVLLRMLEDGAVIPITAWRNPESLLTVNFLYKSRVV</sequence>
<dbReference type="PANTHER" id="PTHR23044:SF61">
    <property type="entry name" value="3'-5' EXORIBONUCLEASE 1-RELATED"/>
    <property type="match status" value="1"/>
</dbReference>
<dbReference type="GO" id="GO:0000175">
    <property type="term" value="F:3'-5'-RNA exonuclease activity"/>
    <property type="evidence" value="ECO:0007669"/>
    <property type="project" value="InterPro"/>
</dbReference>
<name>A0A9Q0G369_9ROSI</name>
<comment type="caution">
    <text evidence="5">The sequence shown here is derived from an EMBL/GenBank/DDBJ whole genome shotgun (WGS) entry which is preliminary data.</text>
</comment>
<dbReference type="InterPro" id="IPR047201">
    <property type="entry name" value="ERI-1_3'hExo-like"/>
</dbReference>
<dbReference type="SUPFAM" id="SSF53098">
    <property type="entry name" value="Ribonuclease H-like"/>
    <property type="match status" value="1"/>
</dbReference>
<evidence type="ECO:0000256" key="3">
    <source>
        <dbReference type="ARBA" id="ARBA00022839"/>
    </source>
</evidence>
<dbReference type="InterPro" id="IPR051274">
    <property type="entry name" value="3-5_Exoribonuclease"/>
</dbReference>
<proteinExistence type="predicted"/>
<evidence type="ECO:0000313" key="6">
    <source>
        <dbReference type="Proteomes" id="UP001141552"/>
    </source>
</evidence>
<dbReference type="CDD" id="cd06133">
    <property type="entry name" value="ERI-1_3'hExo_like"/>
    <property type="match status" value="1"/>
</dbReference>
<dbReference type="Proteomes" id="UP001141552">
    <property type="component" value="Unassembled WGS sequence"/>
</dbReference>
<keyword evidence="1" id="KW-0540">Nuclease</keyword>
<keyword evidence="2" id="KW-0378">Hydrolase</keyword>
<dbReference type="PANTHER" id="PTHR23044">
    <property type="entry name" value="3'-5' EXONUCLEASE ERI1-RELATED"/>
    <property type="match status" value="1"/>
</dbReference>
<protein>
    <recommendedName>
        <fullName evidence="7">Exonuclease domain-containing protein</fullName>
    </recommendedName>
</protein>
<organism evidence="5 6">
    <name type="scientific">Turnera subulata</name>
    <dbReference type="NCBI Taxonomy" id="218843"/>
    <lineage>
        <taxon>Eukaryota</taxon>
        <taxon>Viridiplantae</taxon>
        <taxon>Streptophyta</taxon>
        <taxon>Embryophyta</taxon>
        <taxon>Tracheophyta</taxon>
        <taxon>Spermatophyta</taxon>
        <taxon>Magnoliopsida</taxon>
        <taxon>eudicotyledons</taxon>
        <taxon>Gunneridae</taxon>
        <taxon>Pentapetalae</taxon>
        <taxon>rosids</taxon>
        <taxon>fabids</taxon>
        <taxon>Malpighiales</taxon>
        <taxon>Passifloraceae</taxon>
        <taxon>Turnera</taxon>
    </lineage>
</organism>
<feature type="region of interest" description="Disordered" evidence="4">
    <location>
        <begin position="49"/>
        <end position="75"/>
    </location>
</feature>
<reference evidence="5" key="1">
    <citation type="submission" date="2022-02" db="EMBL/GenBank/DDBJ databases">
        <authorList>
            <person name="Henning P.M."/>
            <person name="McCubbin A.G."/>
            <person name="Shore J.S."/>
        </authorList>
    </citation>
    <scope>NUCLEOTIDE SEQUENCE</scope>
    <source>
        <strain evidence="5">F60SS</strain>
        <tissue evidence="5">Leaves</tissue>
    </source>
</reference>
<evidence type="ECO:0000313" key="5">
    <source>
        <dbReference type="EMBL" id="KAJ4842382.1"/>
    </source>
</evidence>
<dbReference type="InterPro" id="IPR036397">
    <property type="entry name" value="RNaseH_sf"/>
</dbReference>
<evidence type="ECO:0000256" key="2">
    <source>
        <dbReference type="ARBA" id="ARBA00022801"/>
    </source>
</evidence>
<dbReference type="GO" id="GO:0003676">
    <property type="term" value="F:nucleic acid binding"/>
    <property type="evidence" value="ECO:0007669"/>
    <property type="project" value="InterPro"/>
</dbReference>
<dbReference type="InterPro" id="IPR012337">
    <property type="entry name" value="RNaseH-like_sf"/>
</dbReference>
<keyword evidence="6" id="KW-1185">Reference proteome</keyword>
<evidence type="ECO:0008006" key="7">
    <source>
        <dbReference type="Google" id="ProtNLM"/>
    </source>
</evidence>
<dbReference type="Gene3D" id="3.30.420.10">
    <property type="entry name" value="Ribonuclease H-like superfamily/Ribonuclease H"/>
    <property type="match status" value="1"/>
</dbReference>
<reference evidence="5" key="2">
    <citation type="journal article" date="2023" name="Plants (Basel)">
        <title>Annotation of the Turnera subulata (Passifloraceae) Draft Genome Reveals the S-Locus Evolved after the Divergence of Turneroideae from Passifloroideae in a Stepwise Manner.</title>
        <authorList>
            <person name="Henning P.M."/>
            <person name="Roalson E.H."/>
            <person name="Mir W."/>
            <person name="McCubbin A.G."/>
            <person name="Shore J.S."/>
        </authorList>
    </citation>
    <scope>NUCLEOTIDE SEQUENCE</scope>
    <source>
        <strain evidence="5">F60SS</strain>
    </source>
</reference>
<evidence type="ECO:0000256" key="1">
    <source>
        <dbReference type="ARBA" id="ARBA00022722"/>
    </source>
</evidence>
<dbReference type="EMBL" id="JAKUCV010002500">
    <property type="protein sequence ID" value="KAJ4842382.1"/>
    <property type="molecule type" value="Genomic_DNA"/>
</dbReference>
<evidence type="ECO:0000256" key="4">
    <source>
        <dbReference type="SAM" id="MobiDB-lite"/>
    </source>
</evidence>
<accession>A0A9Q0G369</accession>
<keyword evidence="3" id="KW-0269">Exonuclease</keyword>
<dbReference type="OrthoDB" id="448399at2759"/>